<dbReference type="InterPro" id="IPR028259">
    <property type="entry name" value="AP2-like_int_N"/>
</dbReference>
<dbReference type="Proteomes" id="UP000322927">
    <property type="component" value="Chromosome"/>
</dbReference>
<evidence type="ECO:0000259" key="6">
    <source>
        <dbReference type="PROSITE" id="PS51898"/>
    </source>
</evidence>
<dbReference type="Gene3D" id="1.10.150.130">
    <property type="match status" value="1"/>
</dbReference>
<dbReference type="InterPro" id="IPR011010">
    <property type="entry name" value="DNA_brk_join_enz"/>
</dbReference>
<comment type="similarity">
    <text evidence="1">Belongs to the 'phage' integrase family.</text>
</comment>
<dbReference type="InterPro" id="IPR050090">
    <property type="entry name" value="Tyrosine_recombinase_XerCD"/>
</dbReference>
<dbReference type="InterPro" id="IPR013762">
    <property type="entry name" value="Integrase-like_cat_sf"/>
</dbReference>
<evidence type="ECO:0000256" key="4">
    <source>
        <dbReference type="ARBA" id="ARBA00023172"/>
    </source>
</evidence>
<name>A0A5P2C6D4_STRVZ</name>
<dbReference type="Gene3D" id="1.10.443.10">
    <property type="entry name" value="Intergrase catalytic core"/>
    <property type="match status" value="1"/>
</dbReference>
<dbReference type="PROSITE" id="PS51898">
    <property type="entry name" value="TYR_RECOMBINASE"/>
    <property type="match status" value="1"/>
</dbReference>
<dbReference type="SUPFAM" id="SSF56349">
    <property type="entry name" value="DNA breaking-rejoining enzymes"/>
    <property type="match status" value="1"/>
</dbReference>
<gene>
    <name evidence="7" type="ORF">DEJ48_36965</name>
</gene>
<dbReference type="InterPro" id="IPR010998">
    <property type="entry name" value="Integrase_recombinase_N"/>
</dbReference>
<accession>A0A5P2C6D4</accession>
<dbReference type="GO" id="GO:0006310">
    <property type="term" value="P:DNA recombination"/>
    <property type="evidence" value="ECO:0007669"/>
    <property type="project" value="UniProtKB-KW"/>
</dbReference>
<dbReference type="PANTHER" id="PTHR30349:SF41">
    <property type="entry name" value="INTEGRASE_RECOMBINASE PROTEIN MJ0367-RELATED"/>
    <property type="match status" value="1"/>
</dbReference>
<dbReference type="Pfam" id="PF00589">
    <property type="entry name" value="Phage_integrase"/>
    <property type="match status" value="1"/>
</dbReference>
<dbReference type="GO" id="GO:0003677">
    <property type="term" value="F:DNA binding"/>
    <property type="evidence" value="ECO:0007669"/>
    <property type="project" value="UniProtKB-KW"/>
</dbReference>
<evidence type="ECO:0000256" key="1">
    <source>
        <dbReference type="ARBA" id="ARBA00008857"/>
    </source>
</evidence>
<feature type="region of interest" description="Disordered" evidence="5">
    <location>
        <begin position="492"/>
        <end position="542"/>
    </location>
</feature>
<dbReference type="InterPro" id="IPR004107">
    <property type="entry name" value="Integrase_SAM-like_N"/>
</dbReference>
<keyword evidence="2" id="KW-0229">DNA integration</keyword>
<dbReference type="OrthoDB" id="9805859at2"/>
<organism evidence="7 8">
    <name type="scientific">Streptomyces venezuelae</name>
    <dbReference type="NCBI Taxonomy" id="54571"/>
    <lineage>
        <taxon>Bacteria</taxon>
        <taxon>Bacillati</taxon>
        <taxon>Actinomycetota</taxon>
        <taxon>Actinomycetes</taxon>
        <taxon>Kitasatosporales</taxon>
        <taxon>Streptomycetaceae</taxon>
        <taxon>Streptomyces</taxon>
    </lineage>
</organism>
<dbReference type="Pfam" id="PF14659">
    <property type="entry name" value="Phage_int_SAM_3"/>
    <property type="match status" value="1"/>
</dbReference>
<protein>
    <recommendedName>
        <fullName evidence="6">Tyr recombinase domain-containing protein</fullName>
    </recommendedName>
</protein>
<dbReference type="Pfam" id="PF14657">
    <property type="entry name" value="Arm-DNA-bind_4"/>
    <property type="match status" value="1"/>
</dbReference>
<keyword evidence="4" id="KW-0233">DNA recombination</keyword>
<dbReference type="InterPro" id="IPR002104">
    <property type="entry name" value="Integrase_catalytic"/>
</dbReference>
<proteinExistence type="inferred from homology"/>
<reference evidence="7 8" key="1">
    <citation type="submission" date="2018-05" db="EMBL/GenBank/DDBJ databases">
        <title>Streptomyces venezuelae.</title>
        <authorList>
            <person name="Kim W."/>
            <person name="Lee N."/>
            <person name="Cho B.-K."/>
        </authorList>
    </citation>
    <scope>NUCLEOTIDE SEQUENCE [LARGE SCALE GENOMIC DNA]</scope>
    <source>
        <strain evidence="7 8">ATCC 14584</strain>
    </source>
</reference>
<dbReference type="PANTHER" id="PTHR30349">
    <property type="entry name" value="PHAGE INTEGRASE-RELATED"/>
    <property type="match status" value="1"/>
</dbReference>
<dbReference type="RefSeq" id="WP_150220468.1">
    <property type="nucleotide sequence ID" value="NZ_CP029192.1"/>
</dbReference>
<sequence>MFDGSTYKRCKCTEPKLDSDGQPVLDASGEPRFRELGSACPLLNRRDHGSWYYYVKPPDGPGGKRRRPRKGGFLTQKQAKEEAQKLWDEAQGGIDIDSNETVASYLDRWHAKRVDLKRKTRGDYRDFIDRVFKPALGHLPMRDLRERHIQEMFQQIWAYNEVKKANREAAELAKTECDAAHLAWSQAPTPRPFELRQAWQQARTALKEARAKPRQDTGPASQKKYLDCLTAALNDAVTEKLVTQNWAKLVVVPKYERPQPLVWTDERVARWRETGQKRSPVMVWTPEQTGEFLDAAVDHPMYIMWHLMVYRAPRRGEATGLPWTELDLAKGVAYVSGQLVTDSNYNVWKDTPKSRSGRRTVALDHATLALLTAWRDVQKAQRAEWERKHREDPRSHGPYVDSGYVFTRPDGRPHHPANVSQAFNRFVQRIGLPPIRLHDLRHCAASLSLAAGLSMKAIQALLGHSSYQLTADTYTSLLPQFEHAAANAPLELVPRRNGVEKPEGEQTSASEIDHEQAAASVPPGAEAQDEAVASAANPEERHLHVVRIHRGDQAQNAA</sequence>
<feature type="compositionally biased region" description="Basic and acidic residues" evidence="5">
    <location>
        <begin position="493"/>
        <end position="504"/>
    </location>
</feature>
<evidence type="ECO:0000256" key="3">
    <source>
        <dbReference type="ARBA" id="ARBA00023125"/>
    </source>
</evidence>
<evidence type="ECO:0000313" key="8">
    <source>
        <dbReference type="Proteomes" id="UP000322927"/>
    </source>
</evidence>
<dbReference type="AlphaFoldDB" id="A0A5P2C6D4"/>
<dbReference type="GO" id="GO:0015074">
    <property type="term" value="P:DNA integration"/>
    <property type="evidence" value="ECO:0007669"/>
    <property type="project" value="UniProtKB-KW"/>
</dbReference>
<evidence type="ECO:0000256" key="5">
    <source>
        <dbReference type="SAM" id="MobiDB-lite"/>
    </source>
</evidence>
<keyword evidence="3" id="KW-0238">DNA-binding</keyword>
<feature type="domain" description="Tyr recombinase" evidence="6">
    <location>
        <begin position="279"/>
        <end position="489"/>
    </location>
</feature>
<dbReference type="CDD" id="cd01189">
    <property type="entry name" value="INT_ICEBs1_C_like"/>
    <property type="match status" value="1"/>
</dbReference>
<evidence type="ECO:0000256" key="2">
    <source>
        <dbReference type="ARBA" id="ARBA00022908"/>
    </source>
</evidence>
<evidence type="ECO:0000313" key="7">
    <source>
        <dbReference type="EMBL" id="QES38276.1"/>
    </source>
</evidence>
<dbReference type="EMBL" id="CP029192">
    <property type="protein sequence ID" value="QES38276.1"/>
    <property type="molecule type" value="Genomic_DNA"/>
</dbReference>